<comment type="subcellular location">
    <subcellularLocation>
        <location evidence="1">Membrane</location>
        <topology evidence="1">Single-pass membrane protein</topology>
    </subcellularLocation>
</comment>
<protein>
    <submittedName>
        <fullName evidence="6">Energy transducer TonB</fullName>
    </submittedName>
</protein>
<dbReference type="RefSeq" id="WP_180677724.1">
    <property type="nucleotide sequence ID" value="NZ_JACCKA010000043.1"/>
</dbReference>
<proteinExistence type="predicted"/>
<dbReference type="InterPro" id="IPR006260">
    <property type="entry name" value="TonB/TolA_C"/>
</dbReference>
<dbReference type="GO" id="GO:0055085">
    <property type="term" value="P:transmembrane transport"/>
    <property type="evidence" value="ECO:0007669"/>
    <property type="project" value="InterPro"/>
</dbReference>
<accession>A0A853JB06</accession>
<dbReference type="Pfam" id="PF03544">
    <property type="entry name" value="TonB_C"/>
    <property type="match status" value="1"/>
</dbReference>
<dbReference type="Gene3D" id="3.30.1150.10">
    <property type="match status" value="1"/>
</dbReference>
<evidence type="ECO:0000313" key="7">
    <source>
        <dbReference type="Proteomes" id="UP000578091"/>
    </source>
</evidence>
<dbReference type="SUPFAM" id="SSF74653">
    <property type="entry name" value="TolA/TonB C-terminal domain"/>
    <property type="match status" value="1"/>
</dbReference>
<keyword evidence="2" id="KW-0812">Transmembrane</keyword>
<evidence type="ECO:0000256" key="4">
    <source>
        <dbReference type="ARBA" id="ARBA00023136"/>
    </source>
</evidence>
<dbReference type="AlphaFoldDB" id="A0A853JB06"/>
<sequence length="120" mass="13498">MIPAIKVFFMLVATSVGCDCKSDGWESVVEKTEALVLHRESFRVPKDPVGSEYEASCVRIRFQIDTSGNPINVSIDKSSRNRVIDVAARETLKKFRFRVPQGDSGEEFALVFEYPLRDAP</sequence>
<feature type="domain" description="TonB C-terminal" evidence="5">
    <location>
        <begin position="57"/>
        <end position="103"/>
    </location>
</feature>
<keyword evidence="3" id="KW-1133">Transmembrane helix</keyword>
<reference evidence="6 7" key="1">
    <citation type="submission" date="2020-07" db="EMBL/GenBank/DDBJ databases">
        <title>Luteimonas sp. SJ-92.</title>
        <authorList>
            <person name="Huang X.-X."/>
            <person name="Xu L."/>
            <person name="Sun J.-Q."/>
        </authorList>
    </citation>
    <scope>NUCLEOTIDE SEQUENCE [LARGE SCALE GENOMIC DNA]</scope>
    <source>
        <strain evidence="6 7">SJ-92</strain>
    </source>
</reference>
<evidence type="ECO:0000256" key="3">
    <source>
        <dbReference type="ARBA" id="ARBA00022989"/>
    </source>
</evidence>
<dbReference type="GO" id="GO:0016020">
    <property type="term" value="C:membrane"/>
    <property type="evidence" value="ECO:0007669"/>
    <property type="project" value="UniProtKB-SubCell"/>
</dbReference>
<keyword evidence="4" id="KW-0472">Membrane</keyword>
<dbReference type="Proteomes" id="UP000578091">
    <property type="component" value="Unassembled WGS sequence"/>
</dbReference>
<dbReference type="EMBL" id="JACCKA010000043">
    <property type="protein sequence ID" value="NZA25924.1"/>
    <property type="molecule type" value="Genomic_DNA"/>
</dbReference>
<dbReference type="PROSITE" id="PS51257">
    <property type="entry name" value="PROKAR_LIPOPROTEIN"/>
    <property type="match status" value="1"/>
</dbReference>
<dbReference type="NCBIfam" id="TIGR01352">
    <property type="entry name" value="tonB_Cterm"/>
    <property type="match status" value="1"/>
</dbReference>
<organism evidence="6 7">
    <name type="scientific">Luteimonas salinisoli</name>
    <dbReference type="NCBI Taxonomy" id="2752307"/>
    <lineage>
        <taxon>Bacteria</taxon>
        <taxon>Pseudomonadati</taxon>
        <taxon>Pseudomonadota</taxon>
        <taxon>Gammaproteobacteria</taxon>
        <taxon>Lysobacterales</taxon>
        <taxon>Lysobacteraceae</taxon>
        <taxon>Luteimonas</taxon>
    </lineage>
</organism>
<keyword evidence="7" id="KW-1185">Reference proteome</keyword>
<gene>
    <name evidence="6" type="ORF">H0E84_05965</name>
</gene>
<evidence type="ECO:0000259" key="5">
    <source>
        <dbReference type="Pfam" id="PF03544"/>
    </source>
</evidence>
<evidence type="ECO:0000256" key="1">
    <source>
        <dbReference type="ARBA" id="ARBA00004167"/>
    </source>
</evidence>
<evidence type="ECO:0000313" key="6">
    <source>
        <dbReference type="EMBL" id="NZA25924.1"/>
    </source>
</evidence>
<comment type="caution">
    <text evidence="6">The sequence shown here is derived from an EMBL/GenBank/DDBJ whole genome shotgun (WGS) entry which is preliminary data.</text>
</comment>
<name>A0A853JB06_9GAMM</name>
<evidence type="ECO:0000256" key="2">
    <source>
        <dbReference type="ARBA" id="ARBA00022692"/>
    </source>
</evidence>
<dbReference type="InterPro" id="IPR037682">
    <property type="entry name" value="TonB_C"/>
</dbReference>